<dbReference type="EMBL" id="JAENGZ010000507">
    <property type="protein sequence ID" value="KAG6958074.1"/>
    <property type="molecule type" value="Genomic_DNA"/>
</dbReference>
<gene>
    <name evidence="1" type="ORF">JG687_00009605</name>
</gene>
<proteinExistence type="predicted"/>
<reference evidence="1" key="1">
    <citation type="submission" date="2021-01" db="EMBL/GenBank/DDBJ databases">
        <title>Phytophthora aleatoria, a newly-described species from Pinus radiata is distinct from Phytophthora cactorum isolates based on comparative genomics.</title>
        <authorList>
            <person name="Mcdougal R."/>
            <person name="Panda P."/>
            <person name="Williams N."/>
            <person name="Studholme D.J."/>
        </authorList>
    </citation>
    <scope>NUCLEOTIDE SEQUENCE</scope>
    <source>
        <strain evidence="1">NZFS 3830</strain>
    </source>
</reference>
<protein>
    <submittedName>
        <fullName evidence="1">Uncharacterized protein</fullName>
    </submittedName>
</protein>
<sequence length="104" mass="11037">MPTPLPFNAQPTQFSLFSFEPPALNPPSSTVTSKNAWSLYFVAVALLVSCNGGASTTTETKLWTMTSSTAVSVDAATAKIARFLLSVKSGDDGKEGVRAQLVFY</sequence>
<accession>A0A8T1UB94</accession>
<evidence type="ECO:0000313" key="1">
    <source>
        <dbReference type="EMBL" id="KAG6958074.1"/>
    </source>
</evidence>
<dbReference type="Proteomes" id="UP000688947">
    <property type="component" value="Unassembled WGS sequence"/>
</dbReference>
<evidence type="ECO:0000313" key="2">
    <source>
        <dbReference type="Proteomes" id="UP000688947"/>
    </source>
</evidence>
<comment type="caution">
    <text evidence="1">The sequence shown here is derived from an EMBL/GenBank/DDBJ whole genome shotgun (WGS) entry which is preliminary data.</text>
</comment>
<dbReference type="AlphaFoldDB" id="A0A8T1UB94"/>
<organism evidence="1 2">
    <name type="scientific">Phytophthora cactorum</name>
    <dbReference type="NCBI Taxonomy" id="29920"/>
    <lineage>
        <taxon>Eukaryota</taxon>
        <taxon>Sar</taxon>
        <taxon>Stramenopiles</taxon>
        <taxon>Oomycota</taxon>
        <taxon>Peronosporomycetes</taxon>
        <taxon>Peronosporales</taxon>
        <taxon>Peronosporaceae</taxon>
        <taxon>Phytophthora</taxon>
    </lineage>
</organism>
<name>A0A8T1UB94_9STRA</name>